<keyword evidence="2" id="KW-1185">Reference proteome</keyword>
<evidence type="ECO:0000313" key="2">
    <source>
        <dbReference type="Proteomes" id="UP001062846"/>
    </source>
</evidence>
<accession>A0ACC0P419</accession>
<sequence length="50" mass="5900">MEYDTWCYAMSYWGKWNLFVMDLNNVIPVVKTLIVELMIGKILIIILFGT</sequence>
<comment type="caution">
    <text evidence="1">The sequence shown here is derived from an EMBL/GenBank/DDBJ whole genome shotgun (WGS) entry which is preliminary data.</text>
</comment>
<proteinExistence type="predicted"/>
<dbReference type="Proteomes" id="UP001062846">
    <property type="component" value="Chromosome 4"/>
</dbReference>
<reference evidence="1" key="1">
    <citation type="submission" date="2022-02" db="EMBL/GenBank/DDBJ databases">
        <title>Plant Genome Project.</title>
        <authorList>
            <person name="Zhang R.-G."/>
        </authorList>
    </citation>
    <scope>NUCLEOTIDE SEQUENCE</scope>
    <source>
        <strain evidence="1">AT1</strain>
    </source>
</reference>
<evidence type="ECO:0000313" key="1">
    <source>
        <dbReference type="EMBL" id="KAI8559497.1"/>
    </source>
</evidence>
<protein>
    <submittedName>
        <fullName evidence="1">Uncharacterized protein</fullName>
    </submittedName>
</protein>
<organism evidence="1 2">
    <name type="scientific">Rhododendron molle</name>
    <name type="common">Chinese azalea</name>
    <name type="synonym">Azalea mollis</name>
    <dbReference type="NCBI Taxonomy" id="49168"/>
    <lineage>
        <taxon>Eukaryota</taxon>
        <taxon>Viridiplantae</taxon>
        <taxon>Streptophyta</taxon>
        <taxon>Embryophyta</taxon>
        <taxon>Tracheophyta</taxon>
        <taxon>Spermatophyta</taxon>
        <taxon>Magnoliopsida</taxon>
        <taxon>eudicotyledons</taxon>
        <taxon>Gunneridae</taxon>
        <taxon>Pentapetalae</taxon>
        <taxon>asterids</taxon>
        <taxon>Ericales</taxon>
        <taxon>Ericaceae</taxon>
        <taxon>Ericoideae</taxon>
        <taxon>Rhodoreae</taxon>
        <taxon>Rhododendron</taxon>
    </lineage>
</organism>
<name>A0ACC0P419_RHOML</name>
<dbReference type="EMBL" id="CM046391">
    <property type="protein sequence ID" value="KAI8559497.1"/>
    <property type="molecule type" value="Genomic_DNA"/>
</dbReference>
<gene>
    <name evidence="1" type="ORF">RHMOL_Rhmol04G0178600</name>
</gene>